<gene>
    <name evidence="1" type="ORF">NYP16_08855</name>
</gene>
<evidence type="ECO:0008006" key="3">
    <source>
        <dbReference type="Google" id="ProtNLM"/>
    </source>
</evidence>
<sequence length="147" mass="16027">MQPVRASTAKYSCNRRHSAPLFIFCPLPVAQRIKLSATKLIVNFYNHELTIWRQDKRQDNPRGHEMISAIQTSIAGMTRASDQARTAAAAIVRAPAEAQNAPSDKDGTTSEITAIIDLSIAAQSYKANATVLNTTNDMLGKLLDSIS</sequence>
<reference evidence="1" key="2">
    <citation type="journal article" date="2023" name="Syst. Appl. Microbiol.">
        <title>Govania unica gen. nov., sp. nov., a rare biosphere bacterium that represents a novel family in the class Alphaproteobacteria.</title>
        <authorList>
            <person name="Vandamme P."/>
            <person name="Peeters C."/>
            <person name="Hettiarachchi A."/>
            <person name="Cnockaert M."/>
            <person name="Carlier A."/>
        </authorList>
    </citation>
    <scope>NUCLEOTIDE SEQUENCE</scope>
    <source>
        <strain evidence="1">LMG 31809</strain>
    </source>
</reference>
<proteinExistence type="predicted"/>
<comment type="caution">
    <text evidence="1">The sequence shown here is derived from an EMBL/GenBank/DDBJ whole genome shotgun (WGS) entry which is preliminary data.</text>
</comment>
<protein>
    <recommendedName>
        <fullName evidence="3">Flagellar basal-body/hook protein C-terminal domain-containing protein</fullName>
    </recommendedName>
</protein>
<dbReference type="EMBL" id="JANWOI010000003">
    <property type="protein sequence ID" value="MDA5194057.1"/>
    <property type="molecule type" value="Genomic_DNA"/>
</dbReference>
<dbReference type="Proteomes" id="UP001141619">
    <property type="component" value="Unassembled WGS sequence"/>
</dbReference>
<accession>A0A9X3Z7E1</accession>
<evidence type="ECO:0000313" key="1">
    <source>
        <dbReference type="EMBL" id="MDA5194057.1"/>
    </source>
</evidence>
<organism evidence="1 2">
    <name type="scientific">Govanella unica</name>
    <dbReference type="NCBI Taxonomy" id="2975056"/>
    <lineage>
        <taxon>Bacteria</taxon>
        <taxon>Pseudomonadati</taxon>
        <taxon>Pseudomonadota</taxon>
        <taxon>Alphaproteobacteria</taxon>
        <taxon>Emcibacterales</taxon>
        <taxon>Govanellaceae</taxon>
        <taxon>Govanella</taxon>
    </lineage>
</organism>
<dbReference type="RefSeq" id="WP_274943763.1">
    <property type="nucleotide sequence ID" value="NZ_JANWOI010000003.1"/>
</dbReference>
<name>A0A9X3Z7E1_9PROT</name>
<keyword evidence="2" id="KW-1185">Reference proteome</keyword>
<evidence type="ECO:0000313" key="2">
    <source>
        <dbReference type="Proteomes" id="UP001141619"/>
    </source>
</evidence>
<reference evidence="1" key="1">
    <citation type="submission" date="2022-08" db="EMBL/GenBank/DDBJ databases">
        <authorList>
            <person name="Vandamme P."/>
            <person name="Hettiarachchi A."/>
            <person name="Peeters C."/>
            <person name="Cnockaert M."/>
            <person name="Carlier A."/>
        </authorList>
    </citation>
    <scope>NUCLEOTIDE SEQUENCE</scope>
    <source>
        <strain evidence="1">LMG 31809</strain>
    </source>
</reference>
<dbReference type="AlphaFoldDB" id="A0A9X3Z7E1"/>